<organism evidence="2 3">
    <name type="scientific">Candidatus Shapirobacteria bacterium GW2011_GWE1_38_10</name>
    <dbReference type="NCBI Taxonomy" id="1618488"/>
    <lineage>
        <taxon>Bacteria</taxon>
        <taxon>Candidatus Shapironibacteriota</taxon>
    </lineage>
</organism>
<evidence type="ECO:0000313" key="3">
    <source>
        <dbReference type="Proteomes" id="UP000034231"/>
    </source>
</evidence>
<comment type="caution">
    <text evidence="2">The sequence shown here is derived from an EMBL/GenBank/DDBJ whole genome shotgun (WGS) entry which is preliminary data.</text>
</comment>
<feature type="transmembrane region" description="Helical" evidence="1">
    <location>
        <begin position="61"/>
        <end position="82"/>
    </location>
</feature>
<sequence>MKKKKSISDQTLSVINRRQIKPIPRWEFIAKNWGLWTGLILCLILLVLGFALSIFGVVGNIIVPYLWLFIAAIFFGLSYFLFEKTKGAYHFPRWQVVVAIVALALIVGGAFFKIGLANRLDNSLENNFPGYRRVVPMRIQAWSNPGSGYLSGTITKIVDSDNFELKDFSGKSWIITANNTLIRGRVIMTVGEEIKLIGSQTADNAFSVREIRPWTGMGQNMMKENY</sequence>
<dbReference type="Proteomes" id="UP000034231">
    <property type="component" value="Unassembled WGS sequence"/>
</dbReference>
<keyword evidence="1" id="KW-0812">Transmembrane</keyword>
<keyword evidence="1" id="KW-0472">Membrane</keyword>
<feature type="transmembrane region" description="Helical" evidence="1">
    <location>
        <begin position="94"/>
        <end position="116"/>
    </location>
</feature>
<protein>
    <submittedName>
        <fullName evidence="2">Uncharacterized protein</fullName>
    </submittedName>
</protein>
<evidence type="ECO:0000256" key="1">
    <source>
        <dbReference type="SAM" id="Phobius"/>
    </source>
</evidence>
<gene>
    <name evidence="2" type="ORF">US68_C0003G0003</name>
</gene>
<keyword evidence="1" id="KW-1133">Transmembrane helix</keyword>
<dbReference type="EMBL" id="LBTX01000003">
    <property type="protein sequence ID" value="KKQ50637.1"/>
    <property type="molecule type" value="Genomic_DNA"/>
</dbReference>
<dbReference type="AlphaFoldDB" id="A0A0G0I7Z9"/>
<feature type="transmembrane region" description="Helical" evidence="1">
    <location>
        <begin position="33"/>
        <end position="55"/>
    </location>
</feature>
<accession>A0A0G0I7Z9</accession>
<proteinExistence type="predicted"/>
<reference evidence="2 3" key="1">
    <citation type="journal article" date="2015" name="Nature">
        <title>rRNA introns, odd ribosomes, and small enigmatic genomes across a large radiation of phyla.</title>
        <authorList>
            <person name="Brown C.T."/>
            <person name="Hug L.A."/>
            <person name="Thomas B.C."/>
            <person name="Sharon I."/>
            <person name="Castelle C.J."/>
            <person name="Singh A."/>
            <person name="Wilkins M.J."/>
            <person name="Williams K.H."/>
            <person name="Banfield J.F."/>
        </authorList>
    </citation>
    <scope>NUCLEOTIDE SEQUENCE [LARGE SCALE GENOMIC DNA]</scope>
</reference>
<name>A0A0G0I7Z9_9BACT</name>
<evidence type="ECO:0000313" key="2">
    <source>
        <dbReference type="EMBL" id="KKQ50637.1"/>
    </source>
</evidence>